<accession>S9QC70</accession>
<dbReference type="Proteomes" id="UP000015351">
    <property type="component" value="Unassembled WGS sequence"/>
</dbReference>
<proteinExistence type="predicted"/>
<evidence type="ECO:0000313" key="2">
    <source>
        <dbReference type="Proteomes" id="UP000015351"/>
    </source>
</evidence>
<sequence>MLPRSALRDRQVFTADADNRLRIVAASPQLTQGEIALFNEGIAEGTRIVLAPPSPVIEGQLLDLHPDDGLMARLLPGNDAQ</sequence>
<dbReference type="EMBL" id="AONI01000015">
    <property type="protein sequence ID" value="EPX77178.1"/>
    <property type="molecule type" value="Genomic_DNA"/>
</dbReference>
<organism evidence="1 2">
    <name type="scientific">Litoreibacter arenae DSM 19593</name>
    <dbReference type="NCBI Taxonomy" id="1123360"/>
    <lineage>
        <taxon>Bacteria</taxon>
        <taxon>Pseudomonadati</taxon>
        <taxon>Pseudomonadota</taxon>
        <taxon>Alphaproteobacteria</taxon>
        <taxon>Rhodobacterales</taxon>
        <taxon>Roseobacteraceae</taxon>
        <taxon>Litoreibacter</taxon>
    </lineage>
</organism>
<dbReference type="HOGENOM" id="CLU_2569706_0_0_5"/>
<reference evidence="2" key="1">
    <citation type="journal article" date="2013" name="Stand. Genomic Sci.">
        <title>Genome sequence of the Litoreibacter arenae type strain (DSM 19593(T)), a member of the Roseobacter clade isolated from sea sand.</title>
        <authorList>
            <person name="Riedel T."/>
            <person name="Fiebig A."/>
            <person name="Petersen J."/>
            <person name="Gronow S."/>
            <person name="Kyrpides N.C."/>
            <person name="Goker M."/>
            <person name="Klenk H.P."/>
        </authorList>
    </citation>
    <scope>NUCLEOTIDE SEQUENCE [LARGE SCALE GENOMIC DNA]</scope>
    <source>
        <strain evidence="2">DSM 19593</strain>
    </source>
</reference>
<keyword evidence="2" id="KW-1185">Reference proteome</keyword>
<evidence type="ECO:0000313" key="1">
    <source>
        <dbReference type="EMBL" id="EPX77178.1"/>
    </source>
</evidence>
<comment type="caution">
    <text evidence="1">The sequence shown here is derived from an EMBL/GenBank/DDBJ whole genome shotgun (WGS) entry which is preliminary data.</text>
</comment>
<name>S9QC70_9RHOB</name>
<protein>
    <submittedName>
        <fullName evidence="1">Uncharacterized protein</fullName>
    </submittedName>
</protein>
<dbReference type="AlphaFoldDB" id="S9QC70"/>
<dbReference type="STRING" id="1123360.thalar_02899"/>
<gene>
    <name evidence="1" type="ORF">thalar_02899</name>
</gene>